<feature type="transmembrane region" description="Helical" evidence="1">
    <location>
        <begin position="53"/>
        <end position="70"/>
    </location>
</feature>
<dbReference type="RefSeq" id="WP_249769575.1">
    <property type="nucleotide sequence ID" value="NZ_CP097332.1"/>
</dbReference>
<feature type="transmembrane region" description="Helical" evidence="1">
    <location>
        <begin position="240"/>
        <end position="263"/>
    </location>
</feature>
<feature type="transmembrane region" description="Helical" evidence="1">
    <location>
        <begin position="348"/>
        <end position="370"/>
    </location>
</feature>
<reference evidence="3" key="2">
    <citation type="submission" date="2022-05" db="EMBL/GenBank/DDBJ databases">
        <authorList>
            <person name="Kim J.-S."/>
            <person name="Lee K."/>
            <person name="Suh M."/>
            <person name="Eom M."/>
            <person name="Kim J.-S."/>
            <person name="Kim D.-S."/>
            <person name="Ko S.-H."/>
            <person name="Shin Y."/>
            <person name="Lee J.-S."/>
        </authorList>
    </citation>
    <scope>NUCLEOTIDE SEQUENCE</scope>
    <source>
        <strain evidence="3">N237</strain>
    </source>
</reference>
<feature type="transmembrane region" description="Helical" evidence="1">
    <location>
        <begin position="174"/>
        <end position="193"/>
    </location>
</feature>
<feature type="transmembrane region" description="Helical" evidence="1">
    <location>
        <begin position="141"/>
        <end position="162"/>
    </location>
</feature>
<reference evidence="3" key="1">
    <citation type="journal article" date="2018" name="Int. J. Syst. Evol. Microbiol.">
        <title>Jatrophihabitans telluris sp. nov., isolated from sediment soil of lava forest wetlands and the emended description of the genus Jatrophihabitans.</title>
        <authorList>
            <person name="Lee K.C."/>
            <person name="Suh M.K."/>
            <person name="Eom M.K."/>
            <person name="Kim K.K."/>
            <person name="Kim J.S."/>
            <person name="Kim D.S."/>
            <person name="Ko S.H."/>
            <person name="Shin Y.K."/>
            <person name="Lee J.S."/>
        </authorList>
    </citation>
    <scope>NUCLEOTIDE SEQUENCE</scope>
    <source>
        <strain evidence="3">N237</strain>
    </source>
</reference>
<keyword evidence="3" id="KW-0012">Acyltransferase</keyword>
<keyword evidence="1" id="KW-0812">Transmembrane</keyword>
<feature type="transmembrane region" description="Helical" evidence="1">
    <location>
        <begin position="91"/>
        <end position="114"/>
    </location>
</feature>
<evidence type="ECO:0000256" key="1">
    <source>
        <dbReference type="SAM" id="Phobius"/>
    </source>
</evidence>
<dbReference type="Proteomes" id="UP001056336">
    <property type="component" value="Chromosome"/>
</dbReference>
<evidence type="ECO:0000313" key="3">
    <source>
        <dbReference type="EMBL" id="UQX87128.1"/>
    </source>
</evidence>
<protein>
    <submittedName>
        <fullName evidence="3">Acyltransferase</fullName>
    </submittedName>
</protein>
<feature type="transmembrane region" description="Helical" evidence="1">
    <location>
        <begin position="317"/>
        <end position="336"/>
    </location>
</feature>
<keyword evidence="4" id="KW-1185">Reference proteome</keyword>
<keyword evidence="1" id="KW-1133">Transmembrane helix</keyword>
<feature type="transmembrane region" description="Helical" evidence="1">
    <location>
        <begin position="12"/>
        <end position="33"/>
    </location>
</feature>
<keyword evidence="3" id="KW-0808">Transferase</keyword>
<name>A0ABY4QUM4_9ACTN</name>
<dbReference type="EMBL" id="CP097332">
    <property type="protein sequence ID" value="UQX87128.1"/>
    <property type="molecule type" value="Genomic_DNA"/>
</dbReference>
<evidence type="ECO:0000313" key="4">
    <source>
        <dbReference type="Proteomes" id="UP001056336"/>
    </source>
</evidence>
<feature type="domain" description="Acyltransferase 3" evidence="2">
    <location>
        <begin position="13"/>
        <end position="365"/>
    </location>
</feature>
<feature type="transmembrane region" description="Helical" evidence="1">
    <location>
        <begin position="213"/>
        <end position="233"/>
    </location>
</feature>
<evidence type="ECO:0000259" key="2">
    <source>
        <dbReference type="Pfam" id="PF01757"/>
    </source>
</evidence>
<sequence>MKPTVRPAGGRFAALDGVRALAAYAVIGTHVGFNSGRTQHPGILGPVLARLDFGVTLFFLLSGFLLYRPFARHSLGLDPRPRVGIFFWRRALRIFPAAWIFVVVTLTWLTTYAVHPTDYLHYLLLIQTYDHHDYDPNLTHLWTLAVEVSFYLLIPAFAWVFGRRSAGPLSAARRQLAACAGLGVVALAFNVIQGQLPISNSQALLWLPGYLDWFALGMLLALLTCIPAELGVWPRLQQNTAAWAQSLGTCWVIALVAFLIATLPVGVPYTLAPATWWQWTAQHYLFGLAAFFFLLPLVLGPANGVTKALGSEIAHELANLSYSVYLWHVPIMLLLQRELGYESFRGHFMTMLVVTIVATTAVAAVSWHLVEQPLLVHFSRGWRGRSAPDRHASTTANTQSS</sequence>
<dbReference type="GO" id="GO:0016746">
    <property type="term" value="F:acyltransferase activity"/>
    <property type="evidence" value="ECO:0007669"/>
    <property type="project" value="UniProtKB-KW"/>
</dbReference>
<accession>A0ABY4QUM4</accession>
<dbReference type="PANTHER" id="PTHR23028:SF53">
    <property type="entry name" value="ACYL_TRANSF_3 DOMAIN-CONTAINING PROTEIN"/>
    <property type="match status" value="1"/>
</dbReference>
<proteinExistence type="predicted"/>
<dbReference type="Pfam" id="PF01757">
    <property type="entry name" value="Acyl_transf_3"/>
    <property type="match status" value="1"/>
</dbReference>
<feature type="transmembrane region" description="Helical" evidence="1">
    <location>
        <begin position="283"/>
        <end position="305"/>
    </location>
</feature>
<dbReference type="InterPro" id="IPR050879">
    <property type="entry name" value="Acyltransferase_3"/>
</dbReference>
<dbReference type="PANTHER" id="PTHR23028">
    <property type="entry name" value="ACETYLTRANSFERASE"/>
    <property type="match status" value="1"/>
</dbReference>
<gene>
    <name evidence="3" type="ORF">M6D93_12550</name>
</gene>
<dbReference type="InterPro" id="IPR002656">
    <property type="entry name" value="Acyl_transf_3_dom"/>
</dbReference>
<keyword evidence="1" id="KW-0472">Membrane</keyword>
<organism evidence="3 4">
    <name type="scientific">Jatrophihabitans telluris</name>
    <dbReference type="NCBI Taxonomy" id="2038343"/>
    <lineage>
        <taxon>Bacteria</taxon>
        <taxon>Bacillati</taxon>
        <taxon>Actinomycetota</taxon>
        <taxon>Actinomycetes</taxon>
        <taxon>Jatrophihabitantales</taxon>
        <taxon>Jatrophihabitantaceae</taxon>
        <taxon>Jatrophihabitans</taxon>
    </lineage>
</organism>